<dbReference type="RefSeq" id="WP_140478886.1">
    <property type="nucleotide sequence ID" value="NZ_CP041090.2"/>
</dbReference>
<gene>
    <name evidence="1" type="ORF">FJN17_07755</name>
</gene>
<evidence type="ECO:0000313" key="1">
    <source>
        <dbReference type="EMBL" id="QDF37471.1"/>
    </source>
</evidence>
<reference evidence="2" key="1">
    <citation type="submission" date="2019-06" db="EMBL/GenBank/DDBJ databases">
        <title>Whole-Genome Sequence of Bradyrhizobium sp. 3 Strain 65S1MB.</title>
        <authorList>
            <person name="Bromfield E.S.P."/>
            <person name="Cloutier S."/>
            <person name="Nguyen H.D.T."/>
        </authorList>
    </citation>
    <scope>NUCLEOTIDE SEQUENCE [LARGE SCALE GENOMIC DNA]</scope>
    <source>
        <strain evidence="2">65S1MB</strain>
    </source>
</reference>
<name>A0ABX5W4F7_9BRAD</name>
<reference evidence="1 2" key="2">
    <citation type="journal article" date="2020" name="Int. J. Syst. Evol. Microbiol.">
        <title>Description and complete genome sequences of Bradyrhizobium symbiodeficiens sp. nov., a non-symbiotic bacterium associated with legumes native to Canada.</title>
        <authorList>
            <person name="Bromfield E.S.P."/>
            <person name="Cloutier S."/>
            <person name="Nguyen H.D.T."/>
        </authorList>
    </citation>
    <scope>NUCLEOTIDE SEQUENCE [LARGE SCALE GENOMIC DNA]</scope>
    <source>
        <strain evidence="1 2">65S1MB</strain>
    </source>
</reference>
<dbReference type="Proteomes" id="UP000319298">
    <property type="component" value="Chromosome"/>
</dbReference>
<sequence length="61" mass="7232">MEATWRNWCRREGSFAKPPANGEVRVRETTDAERQETVDRTCFMELMKKHPAKLKRRLLLG</sequence>
<evidence type="ECO:0008006" key="3">
    <source>
        <dbReference type="Google" id="ProtNLM"/>
    </source>
</evidence>
<accession>A0ABX5W4F7</accession>
<dbReference type="EMBL" id="CP041090">
    <property type="protein sequence ID" value="QDF37471.1"/>
    <property type="molecule type" value="Genomic_DNA"/>
</dbReference>
<evidence type="ECO:0000313" key="2">
    <source>
        <dbReference type="Proteomes" id="UP000319298"/>
    </source>
</evidence>
<protein>
    <recommendedName>
        <fullName evidence="3">Transposase</fullName>
    </recommendedName>
</protein>
<keyword evidence="2" id="KW-1185">Reference proteome</keyword>
<organism evidence="1 2">
    <name type="scientific">Bradyrhizobium symbiodeficiens</name>
    <dbReference type="NCBI Taxonomy" id="1404367"/>
    <lineage>
        <taxon>Bacteria</taxon>
        <taxon>Pseudomonadati</taxon>
        <taxon>Pseudomonadota</taxon>
        <taxon>Alphaproteobacteria</taxon>
        <taxon>Hyphomicrobiales</taxon>
        <taxon>Nitrobacteraceae</taxon>
        <taxon>Bradyrhizobium</taxon>
    </lineage>
</organism>
<proteinExistence type="predicted"/>